<keyword evidence="2" id="KW-0238">DNA-binding</keyword>
<dbReference type="InterPro" id="IPR003313">
    <property type="entry name" value="AraC-bd"/>
</dbReference>
<protein>
    <submittedName>
        <fullName evidence="5">AraC family transcriptional regulator</fullName>
    </submittedName>
</protein>
<organism evidence="5 6">
    <name type="scientific">Paenibacillus hexagrammi</name>
    <dbReference type="NCBI Taxonomy" id="2908839"/>
    <lineage>
        <taxon>Bacteria</taxon>
        <taxon>Bacillati</taxon>
        <taxon>Bacillota</taxon>
        <taxon>Bacilli</taxon>
        <taxon>Bacillales</taxon>
        <taxon>Paenibacillaceae</taxon>
        <taxon>Paenibacillus</taxon>
    </lineage>
</organism>
<dbReference type="SMART" id="SM00342">
    <property type="entry name" value="HTH_ARAC"/>
    <property type="match status" value="1"/>
</dbReference>
<dbReference type="PROSITE" id="PS01124">
    <property type="entry name" value="HTH_ARAC_FAMILY_2"/>
    <property type="match status" value="1"/>
</dbReference>
<evidence type="ECO:0000256" key="3">
    <source>
        <dbReference type="ARBA" id="ARBA00023163"/>
    </source>
</evidence>
<dbReference type="EMBL" id="CP090978">
    <property type="protein sequence ID" value="UJF31820.1"/>
    <property type="molecule type" value="Genomic_DNA"/>
</dbReference>
<dbReference type="InterPro" id="IPR018060">
    <property type="entry name" value="HTH_AraC"/>
</dbReference>
<dbReference type="InterPro" id="IPR018062">
    <property type="entry name" value="HTH_AraC-typ_CS"/>
</dbReference>
<keyword evidence="3" id="KW-0804">Transcription</keyword>
<sequence>MLAFNMEYLPRIKLMGFVAYKNPWIHFRRITDEFILYFIKSGELHIEERGIPYILKKGDFLILEPHTEHIGIEKHVCDYFYIHFSHPHVEQLPSPDFVLLGRQMFLEESHLEEVNQEESICYFPKYFNLSNKSGFSQTLHSMNELQQLYNRRQFNRSLTSLKFAQIMIETSREYLLKELHNRIAQPNSSMMKVHAVLDYIHQNYSNKITSADIEREFMCNFDYMNRIFHKITGHTITRYVNTVRINQAKELIEATHLSFGEVGYLVGLNDPYYFSKVFKQYVGISPRQYAQSIKQKKGLLEQP</sequence>
<dbReference type="InterPro" id="IPR037923">
    <property type="entry name" value="HTH-like"/>
</dbReference>
<dbReference type="PANTHER" id="PTHR43280:SF30">
    <property type="entry name" value="MMSAB OPERON REGULATORY PROTEIN"/>
    <property type="match status" value="1"/>
</dbReference>
<gene>
    <name evidence="5" type="ORF">L0M14_18875</name>
</gene>
<accession>A0ABY3SEG2</accession>
<dbReference type="PANTHER" id="PTHR43280">
    <property type="entry name" value="ARAC-FAMILY TRANSCRIPTIONAL REGULATOR"/>
    <property type="match status" value="1"/>
</dbReference>
<evidence type="ECO:0000313" key="5">
    <source>
        <dbReference type="EMBL" id="UJF31820.1"/>
    </source>
</evidence>
<evidence type="ECO:0000256" key="1">
    <source>
        <dbReference type="ARBA" id="ARBA00023015"/>
    </source>
</evidence>
<dbReference type="Proteomes" id="UP001649230">
    <property type="component" value="Chromosome"/>
</dbReference>
<dbReference type="Pfam" id="PF02311">
    <property type="entry name" value="AraC_binding"/>
    <property type="match status" value="1"/>
</dbReference>
<keyword evidence="6" id="KW-1185">Reference proteome</keyword>
<name>A0ABY3SEG2_9BACL</name>
<reference evidence="5 6" key="1">
    <citation type="journal article" date="2024" name="Int. J. Syst. Evol. Microbiol.">
        <title>Paenibacillus hexagrammi sp. nov., a novel bacterium isolated from the gut content of Hexagrammos agrammus.</title>
        <authorList>
            <person name="Jung H.K."/>
            <person name="Kim D.G."/>
            <person name="Zin H."/>
            <person name="Park J."/>
            <person name="Jung H."/>
            <person name="Kim Y.O."/>
            <person name="Kong H.J."/>
            <person name="Kim J.W."/>
            <person name="Kim Y.S."/>
        </authorList>
    </citation>
    <scope>NUCLEOTIDE SEQUENCE [LARGE SCALE GENOMIC DNA]</scope>
    <source>
        <strain evidence="5 6">YPD9-1</strain>
    </source>
</reference>
<evidence type="ECO:0000256" key="2">
    <source>
        <dbReference type="ARBA" id="ARBA00023125"/>
    </source>
</evidence>
<dbReference type="Gene3D" id="1.10.10.60">
    <property type="entry name" value="Homeodomain-like"/>
    <property type="match status" value="2"/>
</dbReference>
<feature type="domain" description="HTH araC/xylS-type" evidence="4">
    <location>
        <begin position="194"/>
        <end position="292"/>
    </location>
</feature>
<evidence type="ECO:0000259" key="4">
    <source>
        <dbReference type="PROSITE" id="PS01124"/>
    </source>
</evidence>
<dbReference type="PROSITE" id="PS00041">
    <property type="entry name" value="HTH_ARAC_FAMILY_1"/>
    <property type="match status" value="1"/>
</dbReference>
<dbReference type="SUPFAM" id="SSF46689">
    <property type="entry name" value="Homeodomain-like"/>
    <property type="match status" value="2"/>
</dbReference>
<dbReference type="InterPro" id="IPR009057">
    <property type="entry name" value="Homeodomain-like_sf"/>
</dbReference>
<evidence type="ECO:0000313" key="6">
    <source>
        <dbReference type="Proteomes" id="UP001649230"/>
    </source>
</evidence>
<dbReference type="SUPFAM" id="SSF51215">
    <property type="entry name" value="Regulatory protein AraC"/>
    <property type="match status" value="1"/>
</dbReference>
<dbReference type="RefSeq" id="WP_235118165.1">
    <property type="nucleotide sequence ID" value="NZ_CP090978.1"/>
</dbReference>
<keyword evidence="1" id="KW-0805">Transcription regulation</keyword>
<proteinExistence type="predicted"/>
<dbReference type="Pfam" id="PF12833">
    <property type="entry name" value="HTH_18"/>
    <property type="match status" value="1"/>
</dbReference>